<dbReference type="AlphaFoldDB" id="A0A387FTT5"/>
<evidence type="ECO:0000256" key="1">
    <source>
        <dbReference type="SAM" id="MobiDB-lite"/>
    </source>
</evidence>
<evidence type="ECO:0000313" key="3">
    <source>
        <dbReference type="Proteomes" id="UP000282195"/>
    </source>
</evidence>
<organism evidence="2 3">
    <name type="scientific">Rhizobium jaguaris</name>
    <dbReference type="NCBI Taxonomy" id="1312183"/>
    <lineage>
        <taxon>Bacteria</taxon>
        <taxon>Pseudomonadati</taxon>
        <taxon>Pseudomonadota</taxon>
        <taxon>Alphaproteobacteria</taxon>
        <taxon>Hyphomicrobiales</taxon>
        <taxon>Rhizobiaceae</taxon>
        <taxon>Rhizobium/Agrobacterium group</taxon>
        <taxon>Rhizobium</taxon>
    </lineage>
</organism>
<gene>
    <name evidence="2" type="ORF">CCGE525_24810</name>
</gene>
<dbReference type="Proteomes" id="UP000282195">
    <property type="component" value="Plasmid pRCCGE525c"/>
</dbReference>
<keyword evidence="2" id="KW-0614">Plasmid</keyword>
<dbReference type="EMBL" id="CP032695">
    <property type="protein sequence ID" value="AYG62079.1"/>
    <property type="molecule type" value="Genomic_DNA"/>
</dbReference>
<keyword evidence="3" id="KW-1185">Reference proteome</keyword>
<geneLocation type="plasmid" evidence="3">
    <name>prccge525c</name>
</geneLocation>
<proteinExistence type="predicted"/>
<protein>
    <submittedName>
        <fullName evidence="2">Uncharacterized protein</fullName>
    </submittedName>
</protein>
<name>A0A387FTT5_9HYPH</name>
<dbReference type="KEGG" id="rjg:CCGE525_24810"/>
<reference evidence="2 3" key="1">
    <citation type="submission" date="2018-10" db="EMBL/GenBank/DDBJ databases">
        <title>Rhizobium etli, R. leguminosarum and a new Rhizobium genospecies from Phaseolus dumosus.</title>
        <authorList>
            <person name="Ramirez-Puebla S.T."/>
            <person name="Rogel-Hernandez M.A."/>
            <person name="Guerrero G."/>
            <person name="Ormeno-Orrillo E."/>
            <person name="Martinez-Romero J.C."/>
            <person name="Negrete-Yankelevich S."/>
            <person name="Martinez-Romero E."/>
        </authorList>
    </citation>
    <scope>NUCLEOTIDE SEQUENCE [LARGE SCALE GENOMIC DNA]</scope>
    <source>
        <strain evidence="2 3">CCGE525</strain>
        <plasmid evidence="3">prccge525c</plasmid>
    </source>
</reference>
<evidence type="ECO:0000313" key="2">
    <source>
        <dbReference type="EMBL" id="AYG62079.1"/>
    </source>
</evidence>
<feature type="region of interest" description="Disordered" evidence="1">
    <location>
        <begin position="39"/>
        <end position="59"/>
    </location>
</feature>
<sequence>MKMRTYLQKAYLWFAWHPRRDWSGDAGRGAPDLAALLRATPSTQQGSDELRPGVNPRRMEKEVEWMTTNSEALGF</sequence>
<accession>A0A387FTT5</accession>